<name>A0A0B6S2Q8_BURPL</name>
<feature type="region of interest" description="Disordered" evidence="6">
    <location>
        <begin position="122"/>
        <end position="236"/>
    </location>
</feature>
<accession>A0A0B6S2Q8</accession>
<dbReference type="GO" id="GO:0006282">
    <property type="term" value="P:regulation of DNA repair"/>
    <property type="evidence" value="ECO:0007669"/>
    <property type="project" value="UniProtKB-UniRule"/>
</dbReference>
<dbReference type="NCBIfam" id="NF010734">
    <property type="entry name" value="PRK14136.1"/>
    <property type="match status" value="1"/>
</dbReference>
<dbReference type="Pfam" id="PF21981">
    <property type="entry name" value="RecX_HTH3"/>
    <property type="match status" value="1"/>
</dbReference>
<feature type="compositionally biased region" description="Basic residues" evidence="6">
    <location>
        <begin position="179"/>
        <end position="192"/>
    </location>
</feature>
<feature type="compositionally biased region" description="Basic and acidic residues" evidence="6">
    <location>
        <begin position="16"/>
        <end position="30"/>
    </location>
</feature>
<gene>
    <name evidence="5 8" type="primary">recX</name>
    <name evidence="8" type="ORF">BGL_1c31440</name>
</gene>
<feature type="region of interest" description="Disordered" evidence="6">
    <location>
        <begin position="1"/>
        <end position="108"/>
    </location>
</feature>
<evidence type="ECO:0000313" key="8">
    <source>
        <dbReference type="EMBL" id="AJK47620.1"/>
    </source>
</evidence>
<evidence type="ECO:0000256" key="6">
    <source>
        <dbReference type="SAM" id="MobiDB-lite"/>
    </source>
</evidence>
<dbReference type="RefSeq" id="WP_080937237.1">
    <property type="nucleotide sequence ID" value="NZ_CP002580.1"/>
</dbReference>
<evidence type="ECO:0000256" key="2">
    <source>
        <dbReference type="ARBA" id="ARBA00009695"/>
    </source>
</evidence>
<dbReference type="NCBIfam" id="NF001055">
    <property type="entry name" value="PRK00117.2-5"/>
    <property type="match status" value="1"/>
</dbReference>
<feature type="domain" description="RecX third three-helical" evidence="7">
    <location>
        <begin position="321"/>
        <end position="364"/>
    </location>
</feature>
<dbReference type="InterPro" id="IPR053925">
    <property type="entry name" value="RecX_HTH_3rd"/>
</dbReference>
<evidence type="ECO:0000256" key="3">
    <source>
        <dbReference type="ARBA" id="ARBA00018111"/>
    </source>
</evidence>
<dbReference type="PANTHER" id="PTHR33602">
    <property type="entry name" value="REGULATORY PROTEIN RECX FAMILY PROTEIN"/>
    <property type="match status" value="1"/>
</dbReference>
<dbReference type="EMBL" id="CP002580">
    <property type="protein sequence ID" value="AJK47620.1"/>
    <property type="molecule type" value="Genomic_DNA"/>
</dbReference>
<evidence type="ECO:0000256" key="5">
    <source>
        <dbReference type="HAMAP-Rule" id="MF_01114"/>
    </source>
</evidence>
<dbReference type="Gene3D" id="1.10.10.10">
    <property type="entry name" value="Winged helix-like DNA-binding domain superfamily/Winged helix DNA-binding domain"/>
    <property type="match status" value="2"/>
</dbReference>
<dbReference type="KEGG" id="bgp:BGL_1c31440"/>
<evidence type="ECO:0000313" key="9">
    <source>
        <dbReference type="Proteomes" id="UP000031838"/>
    </source>
</evidence>
<comment type="subcellular location">
    <subcellularLocation>
        <location evidence="1 5">Cytoplasm</location>
    </subcellularLocation>
</comment>
<feature type="compositionally biased region" description="Polar residues" evidence="6">
    <location>
        <begin position="151"/>
        <end position="161"/>
    </location>
</feature>
<evidence type="ECO:0000256" key="4">
    <source>
        <dbReference type="ARBA" id="ARBA00022490"/>
    </source>
</evidence>
<proteinExistence type="inferred from homology"/>
<dbReference type="GO" id="GO:0005737">
    <property type="term" value="C:cytoplasm"/>
    <property type="evidence" value="ECO:0007669"/>
    <property type="project" value="UniProtKB-SubCell"/>
</dbReference>
<dbReference type="InterPro" id="IPR036388">
    <property type="entry name" value="WH-like_DNA-bd_sf"/>
</dbReference>
<organism evidence="8 9">
    <name type="scientific">Burkholderia plantarii</name>
    <dbReference type="NCBI Taxonomy" id="41899"/>
    <lineage>
        <taxon>Bacteria</taxon>
        <taxon>Pseudomonadati</taxon>
        <taxon>Pseudomonadota</taxon>
        <taxon>Betaproteobacteria</taxon>
        <taxon>Burkholderiales</taxon>
        <taxon>Burkholderiaceae</taxon>
        <taxon>Burkholderia</taxon>
    </lineage>
</organism>
<dbReference type="Proteomes" id="UP000031838">
    <property type="component" value="Chromosome 1"/>
</dbReference>
<keyword evidence="9" id="KW-1185">Reference proteome</keyword>
<sequence length="376" mass="39765">MRRGRGRPDGSPPTSPREDRAADGGPDDRSTAAPVSRDGRPAGRSATRASDDALVSFRRAAAGEVPDAGAPVRRRGGADAAGYATSAASSNSANSASSSNSATPAALSADAFDHDEPFDAHDVARGIRARTVRGAAGSATPARDGAARPSTAATPRSSTGRTHFESASGDQYSRTSEHPRRRSSGTGSRRRAPGPFDGREPQAGTGTGSSAESPEANDTRRAAPTRPARSLKGRALGYLSRREYSRSELARKLAPHVEENDEPEALLDALEREGWLSDARFTESLVHRRASRLGTARVLGELKRHAVDGALVESVGEQLRETEFSRAQAVWRKKFGSLPITPAERAKQARFLASRGFSSATIVKLLKVGDDEFGDC</sequence>
<evidence type="ECO:0000256" key="1">
    <source>
        <dbReference type="ARBA" id="ARBA00004496"/>
    </source>
</evidence>
<feature type="compositionally biased region" description="Low complexity" evidence="6">
    <location>
        <begin position="78"/>
        <end position="108"/>
    </location>
</feature>
<dbReference type="HAMAP" id="MF_01114">
    <property type="entry name" value="RecX"/>
    <property type="match status" value="1"/>
</dbReference>
<reference evidence="9" key="1">
    <citation type="submission" date="2011-03" db="EMBL/GenBank/DDBJ databases">
        <authorList>
            <person name="Voget S."/>
            <person name="Streit W.R."/>
            <person name="Jaeger K.E."/>
            <person name="Daniel R."/>
        </authorList>
    </citation>
    <scope>NUCLEOTIDE SEQUENCE [LARGE SCALE GENOMIC DNA]</scope>
    <source>
        <strain evidence="9">PG1</strain>
    </source>
</reference>
<dbReference type="AlphaFoldDB" id="A0A0B6S2Q8"/>
<dbReference type="PANTHER" id="PTHR33602:SF1">
    <property type="entry name" value="REGULATORY PROTEIN RECX FAMILY PROTEIN"/>
    <property type="match status" value="1"/>
</dbReference>
<keyword evidence="4 5" id="KW-0963">Cytoplasm</keyword>
<comment type="similarity">
    <text evidence="2 5">Belongs to the RecX family.</text>
</comment>
<reference evidence="8 9" key="2">
    <citation type="journal article" date="2016" name="Appl. Microbiol. Biotechnol.">
        <title>Mutations improving production and secretion of extracellular lipase by Burkholderia glumae PG1.</title>
        <authorList>
            <person name="Knapp A."/>
            <person name="Voget S."/>
            <person name="Gao R."/>
            <person name="Zaburannyi N."/>
            <person name="Krysciak D."/>
            <person name="Breuer M."/>
            <person name="Hauer B."/>
            <person name="Streit W.R."/>
            <person name="Muller R."/>
            <person name="Daniel R."/>
            <person name="Jaeger K.E."/>
        </authorList>
    </citation>
    <scope>NUCLEOTIDE SEQUENCE [LARGE SCALE GENOMIC DNA]</scope>
    <source>
        <strain evidence="8 9">PG1</strain>
    </source>
</reference>
<dbReference type="InterPro" id="IPR003783">
    <property type="entry name" value="Regulatory_RecX"/>
</dbReference>
<comment type="function">
    <text evidence="5">Modulates RecA activity.</text>
</comment>
<evidence type="ECO:0000259" key="7">
    <source>
        <dbReference type="Pfam" id="PF21981"/>
    </source>
</evidence>
<protein>
    <recommendedName>
        <fullName evidence="3 5">Regulatory protein RecX</fullName>
    </recommendedName>
</protein>
<dbReference type="HOGENOM" id="CLU_066607_3_0_4"/>